<dbReference type="InterPro" id="IPR013087">
    <property type="entry name" value="Znf_C2H2_type"/>
</dbReference>
<dbReference type="OrthoDB" id="6077919at2759"/>
<keyword evidence="7" id="KW-0539">Nucleus</keyword>
<comment type="subcellular location">
    <subcellularLocation>
        <location evidence="1">Nucleus</location>
    </subcellularLocation>
</comment>
<keyword evidence="6" id="KW-0804">Transcription</keyword>
<evidence type="ECO:0000256" key="7">
    <source>
        <dbReference type="ARBA" id="ARBA00023242"/>
    </source>
</evidence>
<dbReference type="Proteomes" id="UP000070700">
    <property type="component" value="Unassembled WGS sequence"/>
</dbReference>
<accession>A0A194WWX5</accession>
<protein>
    <recommendedName>
        <fullName evidence="9">C2H2-type domain-containing protein</fullName>
    </recommendedName>
</protein>
<evidence type="ECO:0000313" key="10">
    <source>
        <dbReference type="EMBL" id="KUJ12483.1"/>
    </source>
</evidence>
<evidence type="ECO:0000256" key="6">
    <source>
        <dbReference type="ARBA" id="ARBA00023163"/>
    </source>
</evidence>
<dbReference type="Gene3D" id="3.30.160.60">
    <property type="entry name" value="Classic Zinc Finger"/>
    <property type="match status" value="1"/>
</dbReference>
<sequence length="506" mass="56496">MLSRPTGTCREEVDFPMHPNSQSMFPYHDVRGYWPDPSNFSSNASLIDASRCSMEPPELHYSSASASSTMSSVSIATMGSPHSIHGHIVSPPEWAPHGVGLTPSTDSYDNFGPSKEYTFQPSGMDGFALDAFHSSKPNGFVDPSILHLQYTSRPTPSSQLYEHSYPYLPSGRTSVQSVNDNLSSEEYKEKGRCTYPDCGRVFKDLKAHVLTHAIERPEKCPLETCEYHTKGFARKYDKNRHTLTHYKGTMICGFCPGMGSPAEKSFNRADVFKRHLTSVHAVEQTPPNSRKKTSPSGNANATKNLSGYAPSATGRCSICDTIFNDAQEFYEHLDDCVLRIVQQEEPSEANDATRLAEVENDHAVHQTLDAKALLSSITTLISDKEESDHDSDLTPPSRSDQMTQGLTDTKGGVTLETLSQGKKRKDYPLSWGSPISQMKMKTKTIPCYDMMLNSDYEVRLELGDEKTYVTDLDVQTMKRADTFRTHWKMKKVHAFRGMYVGQTCRS</sequence>
<gene>
    <name evidence="10" type="ORF">LY89DRAFT_699742</name>
</gene>
<keyword evidence="3" id="KW-0863">Zinc-finger</keyword>
<feature type="domain" description="C2H2-type" evidence="9">
    <location>
        <begin position="314"/>
        <end position="334"/>
    </location>
</feature>
<dbReference type="SMART" id="SM00355">
    <property type="entry name" value="ZnF_C2H2"/>
    <property type="match status" value="4"/>
</dbReference>
<keyword evidence="4" id="KW-0862">Zinc</keyword>
<dbReference type="AlphaFoldDB" id="A0A194WWX5"/>
<dbReference type="RefSeq" id="XP_018066838.1">
    <property type="nucleotide sequence ID" value="XM_018217077.1"/>
</dbReference>
<evidence type="ECO:0000256" key="3">
    <source>
        <dbReference type="ARBA" id="ARBA00022771"/>
    </source>
</evidence>
<dbReference type="GO" id="GO:0005634">
    <property type="term" value="C:nucleus"/>
    <property type="evidence" value="ECO:0007669"/>
    <property type="project" value="UniProtKB-SubCell"/>
</dbReference>
<feature type="region of interest" description="Disordered" evidence="8">
    <location>
        <begin position="279"/>
        <end position="306"/>
    </location>
</feature>
<dbReference type="InParanoid" id="A0A194WWX5"/>
<feature type="compositionally biased region" description="Polar residues" evidence="8">
    <location>
        <begin position="394"/>
        <end position="407"/>
    </location>
</feature>
<feature type="domain" description="C2H2-type" evidence="9">
    <location>
        <begin position="218"/>
        <end position="245"/>
    </location>
</feature>
<feature type="compositionally biased region" description="Polar residues" evidence="8">
    <location>
        <begin position="294"/>
        <end position="305"/>
    </location>
</feature>
<keyword evidence="5" id="KW-0805">Transcription regulation</keyword>
<keyword evidence="2" id="KW-0479">Metal-binding</keyword>
<feature type="domain" description="C2H2-type" evidence="9">
    <location>
        <begin position="191"/>
        <end position="212"/>
    </location>
</feature>
<feature type="region of interest" description="Disordered" evidence="8">
    <location>
        <begin position="383"/>
        <end position="410"/>
    </location>
</feature>
<evidence type="ECO:0000256" key="5">
    <source>
        <dbReference type="ARBA" id="ARBA00023015"/>
    </source>
</evidence>
<feature type="domain" description="C2H2-type" evidence="9">
    <location>
        <begin position="250"/>
        <end position="280"/>
    </location>
</feature>
<reference evidence="10 11" key="1">
    <citation type="submission" date="2015-10" db="EMBL/GenBank/DDBJ databases">
        <title>Full genome of DAOMC 229536 Phialocephala scopiformis, a fungal endophyte of spruce producing the potent anti-insectan compound rugulosin.</title>
        <authorList>
            <consortium name="DOE Joint Genome Institute"/>
            <person name="Walker A.K."/>
            <person name="Frasz S.L."/>
            <person name="Seifert K.A."/>
            <person name="Miller J.D."/>
            <person name="Mondo S.J."/>
            <person name="Labutti K."/>
            <person name="Lipzen A."/>
            <person name="Dockter R."/>
            <person name="Kennedy M."/>
            <person name="Grigoriev I.V."/>
            <person name="Spatafora J.W."/>
        </authorList>
    </citation>
    <scope>NUCLEOTIDE SEQUENCE [LARGE SCALE GENOMIC DNA]</scope>
    <source>
        <strain evidence="10 11">CBS 120377</strain>
    </source>
</reference>
<name>A0A194WWX5_MOLSC</name>
<organism evidence="10 11">
    <name type="scientific">Mollisia scopiformis</name>
    <name type="common">Conifer needle endophyte fungus</name>
    <name type="synonym">Phialocephala scopiformis</name>
    <dbReference type="NCBI Taxonomy" id="149040"/>
    <lineage>
        <taxon>Eukaryota</taxon>
        <taxon>Fungi</taxon>
        <taxon>Dikarya</taxon>
        <taxon>Ascomycota</taxon>
        <taxon>Pezizomycotina</taxon>
        <taxon>Leotiomycetes</taxon>
        <taxon>Helotiales</taxon>
        <taxon>Mollisiaceae</taxon>
        <taxon>Mollisia</taxon>
    </lineage>
</organism>
<dbReference type="KEGG" id="psco:LY89DRAFT_699742"/>
<dbReference type="InterPro" id="IPR051061">
    <property type="entry name" value="Zinc_finger_trans_reg"/>
</dbReference>
<evidence type="ECO:0000256" key="4">
    <source>
        <dbReference type="ARBA" id="ARBA00022833"/>
    </source>
</evidence>
<dbReference type="PANTHER" id="PTHR46179">
    <property type="entry name" value="ZINC FINGER PROTEIN"/>
    <property type="match status" value="1"/>
</dbReference>
<dbReference type="EMBL" id="KQ947424">
    <property type="protein sequence ID" value="KUJ12483.1"/>
    <property type="molecule type" value="Genomic_DNA"/>
</dbReference>
<proteinExistence type="predicted"/>
<dbReference type="GO" id="GO:0006357">
    <property type="term" value="P:regulation of transcription by RNA polymerase II"/>
    <property type="evidence" value="ECO:0007669"/>
    <property type="project" value="TreeGrafter"/>
</dbReference>
<feature type="compositionally biased region" description="Basic and acidic residues" evidence="8">
    <location>
        <begin position="383"/>
        <end position="392"/>
    </location>
</feature>
<evidence type="ECO:0000256" key="8">
    <source>
        <dbReference type="SAM" id="MobiDB-lite"/>
    </source>
</evidence>
<evidence type="ECO:0000256" key="1">
    <source>
        <dbReference type="ARBA" id="ARBA00004123"/>
    </source>
</evidence>
<evidence type="ECO:0000259" key="9">
    <source>
        <dbReference type="SMART" id="SM00355"/>
    </source>
</evidence>
<evidence type="ECO:0000256" key="2">
    <source>
        <dbReference type="ARBA" id="ARBA00022723"/>
    </source>
</evidence>
<dbReference type="PANTHER" id="PTHR46179:SF13">
    <property type="entry name" value="C2H2-TYPE DOMAIN-CONTAINING PROTEIN"/>
    <property type="match status" value="1"/>
</dbReference>
<dbReference type="GeneID" id="28826803"/>
<dbReference type="GO" id="GO:0008270">
    <property type="term" value="F:zinc ion binding"/>
    <property type="evidence" value="ECO:0007669"/>
    <property type="project" value="UniProtKB-KW"/>
</dbReference>
<keyword evidence="11" id="KW-1185">Reference proteome</keyword>
<evidence type="ECO:0000313" key="11">
    <source>
        <dbReference type="Proteomes" id="UP000070700"/>
    </source>
</evidence>